<dbReference type="Proteomes" id="UP000585638">
    <property type="component" value="Unassembled WGS sequence"/>
</dbReference>
<evidence type="ECO:0000313" key="3">
    <source>
        <dbReference type="Proteomes" id="UP000585638"/>
    </source>
</evidence>
<accession>A0A7W9KEA7</accession>
<proteinExistence type="predicted"/>
<name>A0A7W9KEA7_9PSEU</name>
<evidence type="ECO:0000313" key="2">
    <source>
        <dbReference type="EMBL" id="MBB5891017.1"/>
    </source>
</evidence>
<protein>
    <submittedName>
        <fullName evidence="2">Uncharacterized protein</fullName>
    </submittedName>
</protein>
<dbReference type="EMBL" id="JACHIR010000001">
    <property type="protein sequence ID" value="MBB5891017.1"/>
    <property type="molecule type" value="Genomic_DNA"/>
</dbReference>
<feature type="region of interest" description="Disordered" evidence="1">
    <location>
        <begin position="1"/>
        <end position="25"/>
    </location>
</feature>
<sequence>MSEDLFGNELPAQPAPAPAPKVKPGNNMDTVIKVLERAMGDDGYVLVGPTGQPHRLREDKRLTPCIFWEAAVVHDLIRSSLLKVGAQKWMDTRHGRKPCQSVLVPRATRNQLVRWKALKPLHGKGKGAA</sequence>
<dbReference type="RefSeq" id="WP_184860854.1">
    <property type="nucleotide sequence ID" value="NZ_BAAAWY010000038.1"/>
</dbReference>
<keyword evidence="3" id="KW-1185">Reference proteome</keyword>
<evidence type="ECO:0000256" key="1">
    <source>
        <dbReference type="SAM" id="MobiDB-lite"/>
    </source>
</evidence>
<organism evidence="2 3">
    <name type="scientific">Kutzneria kofuensis</name>
    <dbReference type="NCBI Taxonomy" id="103725"/>
    <lineage>
        <taxon>Bacteria</taxon>
        <taxon>Bacillati</taxon>
        <taxon>Actinomycetota</taxon>
        <taxon>Actinomycetes</taxon>
        <taxon>Pseudonocardiales</taxon>
        <taxon>Pseudonocardiaceae</taxon>
        <taxon>Kutzneria</taxon>
    </lineage>
</organism>
<gene>
    <name evidence="2" type="ORF">BJ998_002213</name>
</gene>
<dbReference type="AlphaFoldDB" id="A0A7W9KEA7"/>
<reference evidence="2 3" key="1">
    <citation type="submission" date="2020-08" db="EMBL/GenBank/DDBJ databases">
        <title>Sequencing the genomes of 1000 actinobacteria strains.</title>
        <authorList>
            <person name="Klenk H.-P."/>
        </authorList>
    </citation>
    <scope>NUCLEOTIDE SEQUENCE [LARGE SCALE GENOMIC DNA]</scope>
    <source>
        <strain evidence="2 3">DSM 43851</strain>
    </source>
</reference>
<comment type="caution">
    <text evidence="2">The sequence shown here is derived from an EMBL/GenBank/DDBJ whole genome shotgun (WGS) entry which is preliminary data.</text>
</comment>